<comment type="catalytic activity">
    <reaction evidence="2">
        <text>D-fructose(out) + N(pros)-phospho-L-histidyl-[protein] = D-fructose 1-phosphate(in) + L-histidyl-[protein]</text>
        <dbReference type="Rhea" id="RHEA:49252"/>
        <dbReference type="Rhea" id="RHEA-COMP:9745"/>
        <dbReference type="Rhea" id="RHEA-COMP:9746"/>
        <dbReference type="ChEBI" id="CHEBI:29979"/>
        <dbReference type="ChEBI" id="CHEBI:37721"/>
        <dbReference type="ChEBI" id="CHEBI:58674"/>
        <dbReference type="ChEBI" id="CHEBI:64837"/>
        <dbReference type="EC" id="2.7.1.202"/>
    </reaction>
</comment>
<evidence type="ECO:0000259" key="17">
    <source>
        <dbReference type="PROSITE" id="PS51350"/>
    </source>
</evidence>
<comment type="catalytic activity">
    <reaction evidence="1">
        <text>L-histidyl-[protein] + phosphoenolpyruvate = N(pros)-phospho-L-histidyl-[protein] + pyruvate</text>
        <dbReference type="Rhea" id="RHEA:23880"/>
        <dbReference type="Rhea" id="RHEA-COMP:9745"/>
        <dbReference type="Rhea" id="RHEA-COMP:9746"/>
        <dbReference type="ChEBI" id="CHEBI:15361"/>
        <dbReference type="ChEBI" id="CHEBI:29979"/>
        <dbReference type="ChEBI" id="CHEBI:58702"/>
        <dbReference type="ChEBI" id="CHEBI:64837"/>
        <dbReference type="EC" id="2.7.3.9"/>
    </reaction>
</comment>
<dbReference type="PANTHER" id="PTHR46244:SF4">
    <property type="entry name" value="MULTIPHOSPHORYL TRANSFER PROTEIN 1-RELATED"/>
    <property type="match status" value="1"/>
</dbReference>
<dbReference type="GO" id="GO:0008965">
    <property type="term" value="F:phosphoenolpyruvate-protein phosphotransferase activity"/>
    <property type="evidence" value="ECO:0007669"/>
    <property type="project" value="UniProtKB-EC"/>
</dbReference>
<comment type="similarity">
    <text evidence="5">Belongs to the PEP-utilizing enzyme family.</text>
</comment>
<dbReference type="InterPro" id="IPR006318">
    <property type="entry name" value="PTS_EI-like"/>
</dbReference>
<keyword evidence="9" id="KW-0762">Sugar transport</keyword>
<dbReference type="EMBL" id="CP014136">
    <property type="protein sequence ID" value="ATA20109.1"/>
    <property type="molecule type" value="Genomic_DNA"/>
</dbReference>
<name>A0A250B1P2_9GAMM</name>
<keyword evidence="11" id="KW-0598">Phosphotransferase system</keyword>
<dbReference type="InterPro" id="IPR004715">
    <property type="entry name" value="PTS_IIA_fruc"/>
</dbReference>
<evidence type="ECO:0000256" key="2">
    <source>
        <dbReference type="ARBA" id="ARBA00001401"/>
    </source>
</evidence>
<keyword evidence="12" id="KW-0479">Metal-binding</keyword>
<reference evidence="18 19" key="1">
    <citation type="submission" date="2016-01" db="EMBL/GenBank/DDBJ databases">
        <authorList>
            <person name="Oliw E.H."/>
        </authorList>
    </citation>
    <scope>NUCLEOTIDE SEQUENCE [LARGE SCALE GENOMIC DNA]</scope>
    <source>
        <strain evidence="18 19">FRB97</strain>
    </source>
</reference>
<dbReference type="Gene3D" id="1.10.274.10">
    <property type="entry name" value="PtsI, HPr-binding domain"/>
    <property type="match status" value="1"/>
</dbReference>
<dbReference type="InterPro" id="IPR008731">
    <property type="entry name" value="PTS_EIN"/>
</dbReference>
<dbReference type="CDD" id="cd00367">
    <property type="entry name" value="PTS-HPr_like"/>
    <property type="match status" value="1"/>
</dbReference>
<dbReference type="KEGG" id="gqu:AWC35_12645"/>
<keyword evidence="6" id="KW-0813">Transport</keyword>
<dbReference type="SUPFAM" id="SSF55804">
    <property type="entry name" value="Phoshotransferase/anion transport protein"/>
    <property type="match status" value="1"/>
</dbReference>
<dbReference type="Pfam" id="PF00391">
    <property type="entry name" value="PEP-utilizers"/>
    <property type="match status" value="1"/>
</dbReference>
<dbReference type="Pfam" id="PF05524">
    <property type="entry name" value="PEP-utilisers_N"/>
    <property type="match status" value="1"/>
</dbReference>
<dbReference type="InterPro" id="IPR008279">
    <property type="entry name" value="PEP-util_enz_mobile_dom"/>
</dbReference>
<dbReference type="SUPFAM" id="SSF55594">
    <property type="entry name" value="HPr-like"/>
    <property type="match status" value="1"/>
</dbReference>
<dbReference type="Gene3D" id="3.30.1340.10">
    <property type="entry name" value="HPr-like"/>
    <property type="match status" value="1"/>
</dbReference>
<dbReference type="InterPro" id="IPR036637">
    <property type="entry name" value="Phosphohistidine_dom_sf"/>
</dbReference>
<evidence type="ECO:0000256" key="6">
    <source>
        <dbReference type="ARBA" id="ARBA00022448"/>
    </source>
</evidence>
<dbReference type="PANTHER" id="PTHR46244">
    <property type="entry name" value="PHOSPHOENOLPYRUVATE-PROTEIN PHOSPHOTRANSFERASE"/>
    <property type="match status" value="1"/>
</dbReference>
<dbReference type="GO" id="GO:0008982">
    <property type="term" value="F:protein-N(PI)-phosphohistidine-sugar phosphotransferase activity"/>
    <property type="evidence" value="ECO:0007669"/>
    <property type="project" value="InterPro"/>
</dbReference>
<dbReference type="InterPro" id="IPR015813">
    <property type="entry name" value="Pyrv/PenolPyrv_kinase-like_dom"/>
</dbReference>
<keyword evidence="19" id="KW-1185">Reference proteome</keyword>
<accession>A0A250B1P2</accession>
<evidence type="ECO:0000256" key="11">
    <source>
        <dbReference type="ARBA" id="ARBA00022683"/>
    </source>
</evidence>
<evidence type="ECO:0000256" key="3">
    <source>
        <dbReference type="ARBA" id="ARBA00001946"/>
    </source>
</evidence>
<organism evidence="18 19">
    <name type="scientific">Gibbsiella quercinecans</name>
    <dbReference type="NCBI Taxonomy" id="929813"/>
    <lineage>
        <taxon>Bacteria</taxon>
        <taxon>Pseudomonadati</taxon>
        <taxon>Pseudomonadota</taxon>
        <taxon>Gammaproteobacteria</taxon>
        <taxon>Enterobacterales</taxon>
        <taxon>Yersiniaceae</taxon>
        <taxon>Gibbsiella</taxon>
    </lineage>
</organism>
<keyword evidence="7" id="KW-0963">Cytoplasm</keyword>
<evidence type="ECO:0000313" key="19">
    <source>
        <dbReference type="Proteomes" id="UP000217182"/>
    </source>
</evidence>
<dbReference type="Gene3D" id="3.50.30.10">
    <property type="entry name" value="Phosphohistidine domain"/>
    <property type="match status" value="1"/>
</dbReference>
<protein>
    <submittedName>
        <fullName evidence="18">Phosphoenolpyruvate--protein phosphotransferase</fullName>
    </submittedName>
</protein>
<dbReference type="AlphaFoldDB" id="A0A250B1P2"/>
<evidence type="ECO:0000256" key="10">
    <source>
        <dbReference type="ARBA" id="ARBA00022679"/>
    </source>
</evidence>
<keyword evidence="13" id="KW-0418">Kinase</keyword>
<comment type="cofactor">
    <cofactor evidence="3">
        <name>Mg(2+)</name>
        <dbReference type="ChEBI" id="CHEBI:18420"/>
    </cofactor>
</comment>
<dbReference type="Pfam" id="PF00359">
    <property type="entry name" value="PTS_EIIA_2"/>
    <property type="match status" value="1"/>
</dbReference>
<gene>
    <name evidence="18" type="ORF">AWC35_12645</name>
</gene>
<dbReference type="InterPro" id="IPR023151">
    <property type="entry name" value="PEP_util_CS"/>
</dbReference>
<dbReference type="GO" id="GO:0046872">
    <property type="term" value="F:metal ion binding"/>
    <property type="evidence" value="ECO:0007669"/>
    <property type="project" value="UniProtKB-KW"/>
</dbReference>
<dbReference type="InterPro" id="IPR000121">
    <property type="entry name" value="PEP_util_C"/>
</dbReference>
<feature type="domain" description="PTS EIIA type-2" evidence="16">
    <location>
        <begin position="693"/>
        <end position="835"/>
    </location>
</feature>
<evidence type="ECO:0000256" key="14">
    <source>
        <dbReference type="ARBA" id="ARBA00022842"/>
    </source>
</evidence>
<dbReference type="OrthoDB" id="9765468at2"/>
<feature type="coiled-coil region" evidence="15">
    <location>
        <begin position="159"/>
        <end position="186"/>
    </location>
</feature>
<dbReference type="NCBIfam" id="TIGR00848">
    <property type="entry name" value="fruA"/>
    <property type="match status" value="1"/>
</dbReference>
<dbReference type="InterPro" id="IPR035895">
    <property type="entry name" value="HPr-like_sf"/>
</dbReference>
<dbReference type="SUPFAM" id="SSF47831">
    <property type="entry name" value="Enzyme I of the PEP:sugar phosphotransferase system HPr-binding (sub)domain"/>
    <property type="match status" value="1"/>
</dbReference>
<dbReference type="Pfam" id="PF02896">
    <property type="entry name" value="PEP-utilizers_C"/>
    <property type="match status" value="1"/>
</dbReference>
<dbReference type="Gene3D" id="3.20.20.60">
    <property type="entry name" value="Phosphoenolpyruvate-binding domains"/>
    <property type="match status" value="1"/>
</dbReference>
<dbReference type="InterPro" id="IPR040442">
    <property type="entry name" value="Pyrv_kinase-like_dom_sf"/>
</dbReference>
<dbReference type="CDD" id="cd00211">
    <property type="entry name" value="PTS_IIA_fru"/>
    <property type="match status" value="1"/>
</dbReference>
<evidence type="ECO:0000256" key="13">
    <source>
        <dbReference type="ARBA" id="ARBA00022777"/>
    </source>
</evidence>
<evidence type="ECO:0000256" key="5">
    <source>
        <dbReference type="ARBA" id="ARBA00007837"/>
    </source>
</evidence>
<proteinExistence type="inferred from homology"/>
<comment type="subcellular location">
    <subcellularLocation>
        <location evidence="4">Cytoplasm</location>
    </subcellularLocation>
</comment>
<evidence type="ECO:0000256" key="7">
    <source>
        <dbReference type="ARBA" id="ARBA00022490"/>
    </source>
</evidence>
<dbReference type="Pfam" id="PF00381">
    <property type="entry name" value="PTS-HPr"/>
    <property type="match status" value="1"/>
</dbReference>
<evidence type="ECO:0000259" key="16">
    <source>
        <dbReference type="PROSITE" id="PS51094"/>
    </source>
</evidence>
<keyword evidence="8" id="KW-0597">Phosphoprotein</keyword>
<evidence type="ECO:0000256" key="9">
    <source>
        <dbReference type="ARBA" id="ARBA00022597"/>
    </source>
</evidence>
<dbReference type="GO" id="GO:0009401">
    <property type="term" value="P:phosphoenolpyruvate-dependent sugar phosphotransferase system"/>
    <property type="evidence" value="ECO:0007669"/>
    <property type="project" value="UniProtKB-KW"/>
</dbReference>
<keyword evidence="15" id="KW-0175">Coiled coil</keyword>
<dbReference type="InterPro" id="IPR002178">
    <property type="entry name" value="PTS_EIIA_type-2_dom"/>
</dbReference>
<dbReference type="InterPro" id="IPR050499">
    <property type="entry name" value="PEP-utilizing_PTS_enzyme"/>
</dbReference>
<dbReference type="InterPro" id="IPR036618">
    <property type="entry name" value="PtsI_HPr-bd_sf"/>
</dbReference>
<dbReference type="GO" id="GO:0005737">
    <property type="term" value="C:cytoplasm"/>
    <property type="evidence" value="ECO:0007669"/>
    <property type="project" value="UniProtKB-SubCell"/>
</dbReference>
<dbReference type="PRINTS" id="PR01736">
    <property type="entry name" value="PHPHTRNFRASE"/>
</dbReference>
<dbReference type="SUPFAM" id="SSF52009">
    <property type="entry name" value="Phosphohistidine domain"/>
    <property type="match status" value="1"/>
</dbReference>
<keyword evidence="14" id="KW-0460">Magnesium</keyword>
<evidence type="ECO:0000313" key="18">
    <source>
        <dbReference type="EMBL" id="ATA20109.1"/>
    </source>
</evidence>
<keyword evidence="10 18" id="KW-0808">Transferase</keyword>
<evidence type="ECO:0000256" key="1">
    <source>
        <dbReference type="ARBA" id="ARBA00000683"/>
    </source>
</evidence>
<evidence type="ECO:0000256" key="15">
    <source>
        <dbReference type="SAM" id="Coils"/>
    </source>
</evidence>
<keyword evidence="18" id="KW-0670">Pyruvate</keyword>
<evidence type="ECO:0000256" key="4">
    <source>
        <dbReference type="ARBA" id="ARBA00004496"/>
    </source>
</evidence>
<dbReference type="NCBIfam" id="TIGR01417">
    <property type="entry name" value="PTS_I_fam"/>
    <property type="match status" value="1"/>
</dbReference>
<feature type="domain" description="HPr" evidence="17">
    <location>
        <begin position="1"/>
        <end position="93"/>
    </location>
</feature>
<dbReference type="Proteomes" id="UP000217182">
    <property type="component" value="Chromosome"/>
</dbReference>
<dbReference type="PROSITE" id="PS51094">
    <property type="entry name" value="PTS_EIIA_TYPE_2"/>
    <property type="match status" value="1"/>
</dbReference>
<dbReference type="InterPro" id="IPR016152">
    <property type="entry name" value="PTrfase/Anion_transptr"/>
</dbReference>
<dbReference type="GO" id="GO:0016301">
    <property type="term" value="F:kinase activity"/>
    <property type="evidence" value="ECO:0007669"/>
    <property type="project" value="UniProtKB-KW"/>
</dbReference>
<dbReference type="InterPro" id="IPR000032">
    <property type="entry name" value="HPr-like"/>
</dbReference>
<dbReference type="PROSITE" id="PS51350">
    <property type="entry name" value="PTS_HPR_DOM"/>
    <property type="match status" value="1"/>
</dbReference>
<evidence type="ECO:0000256" key="12">
    <source>
        <dbReference type="ARBA" id="ARBA00022723"/>
    </source>
</evidence>
<dbReference type="Gene3D" id="3.40.930.10">
    <property type="entry name" value="Mannitol-specific EII, Chain A"/>
    <property type="match status" value="1"/>
</dbReference>
<evidence type="ECO:0000256" key="8">
    <source>
        <dbReference type="ARBA" id="ARBA00022553"/>
    </source>
</evidence>
<sequence length="838" mass="92116">MSERVTYKCELKEGIHARPAGHIERLCNTFQSEVIWKNLRTGLQGNAKSALSIVATDTLLGDECQIALQGDDEFDAAMQLADLLEKLPAFDVDRDDDEETASPSGYLPRALRETKPHFIEGARIGGGVAMAKPRVIQSLSFAEMLARAPGGESAPQSEKMRLLDGLEKLKQEKDAALQNSRGVEHDIIQAHLSIITDVAFQTAISDYINENKSAWVAIVSAAMDFCEILNQSSSKYIKERALDVFDITLQLLIKIYGPHALPQQSLELQEPAIILANSLTPSQFLAINKAYLTGLVLTAAGKTSHTAILARSLGIPALASIDFSSLNLDPQHEIIIDGDLGLLIATPSENVVRYYHNEISTRHLMQQEMLADVHAKACTTDGHRLEIAANIASLEEAAVVFASGAEGVGLFRTEMSFMDRATPPDFAELSALYTQVVKLAAGKPVTFRTFDIGGDKPVDYLSIGAEENPFLGYRAVRTYPHYLALFKMQLKAILSASAVGNAKIMIPMIASVDEVAWCRAVLASVKQEMVTAGQPFDAEIELGVMLEVPSVIFAIPEIAEYADFFSVGSNDLTQYLFAADRGNNRVESVYDNYSPAFLKALQFAVDEVHRAGKWIGLCGELGASKDFLPVFIGMGFDELSMSHAAIPAVKHALRTLNHAKCRQLAQALVKAKNSSAVKNLLAHPDVKATAEKPVLAQEFILCGLEANDKNEVIKKMTDNLWLRHRTDNREKLCDDIWRREDSFPTAVGFGFAIPHTKSDYINDSAISVARLAAPVIWGEQEVDTVFMLAISKTAGDNEHMKYFSTLARKLMNEEFRHEIKNATTSEELYNLIVRTLEV</sequence>
<dbReference type="SUPFAM" id="SSF51621">
    <property type="entry name" value="Phosphoenolpyruvate/pyruvate domain"/>
    <property type="match status" value="1"/>
</dbReference>
<dbReference type="PROSITE" id="PS00742">
    <property type="entry name" value="PEP_ENZYMES_2"/>
    <property type="match status" value="1"/>
</dbReference>
<dbReference type="GO" id="GO:0016020">
    <property type="term" value="C:membrane"/>
    <property type="evidence" value="ECO:0007669"/>
    <property type="project" value="InterPro"/>
</dbReference>